<accession>A0A5D3DCJ3</accession>
<evidence type="ECO:0000313" key="5">
    <source>
        <dbReference type="Proteomes" id="UP000321947"/>
    </source>
</evidence>
<protein>
    <submittedName>
        <fullName evidence="3">Uncharacterized protein</fullName>
    </submittedName>
</protein>
<dbReference type="Proteomes" id="UP000321947">
    <property type="component" value="Unassembled WGS sequence"/>
</dbReference>
<comment type="caution">
    <text evidence="3">The sequence shown here is derived from an EMBL/GenBank/DDBJ whole genome shotgun (WGS) entry which is preliminary data.</text>
</comment>
<proteinExistence type="predicted"/>
<dbReference type="EMBL" id="SSTE01011134">
    <property type="protein sequence ID" value="KAA0051871.1"/>
    <property type="molecule type" value="Genomic_DNA"/>
</dbReference>
<feature type="region of interest" description="Disordered" evidence="1">
    <location>
        <begin position="1"/>
        <end position="31"/>
    </location>
</feature>
<sequence>MASTLEREEKKHKDKSDSSNATSPLDDHVADLAIEPDSDGSLIGPHVADLAIEEVGASRIPVAKPTEQSLCSYTLLEEIHRGKMKVSGKDIENPPSKGDAFSTEPLEKVISSHAPLKIFESPLDTSKK</sequence>
<reference evidence="4 5" key="1">
    <citation type="submission" date="2019-08" db="EMBL/GenBank/DDBJ databases">
        <title>Draft genome sequences of two oriental melons (Cucumis melo L. var makuwa).</title>
        <authorList>
            <person name="Kwon S.-Y."/>
        </authorList>
    </citation>
    <scope>NUCLEOTIDE SEQUENCE [LARGE SCALE GENOMIC DNA]</scope>
    <source>
        <strain evidence="5">cv. Chang Bougi</strain>
        <strain evidence="4">cv. SW 3</strain>
        <tissue evidence="3">Leaf</tissue>
    </source>
</reference>
<evidence type="ECO:0000256" key="1">
    <source>
        <dbReference type="SAM" id="MobiDB-lite"/>
    </source>
</evidence>
<evidence type="ECO:0000313" key="3">
    <source>
        <dbReference type="EMBL" id="TYK21367.1"/>
    </source>
</evidence>
<gene>
    <name evidence="3" type="ORF">E5676_scaffold609G00050</name>
    <name evidence="2" type="ORF">E6C27_scaffold60G003130</name>
</gene>
<dbReference type="AlphaFoldDB" id="A0A5D3DCJ3"/>
<dbReference type="EMBL" id="SSTD01005662">
    <property type="protein sequence ID" value="TYK21367.1"/>
    <property type="molecule type" value="Genomic_DNA"/>
</dbReference>
<dbReference type="Proteomes" id="UP000321393">
    <property type="component" value="Unassembled WGS sequence"/>
</dbReference>
<organism evidence="3 5">
    <name type="scientific">Cucumis melo var. makuwa</name>
    <name type="common">Oriental melon</name>
    <dbReference type="NCBI Taxonomy" id="1194695"/>
    <lineage>
        <taxon>Eukaryota</taxon>
        <taxon>Viridiplantae</taxon>
        <taxon>Streptophyta</taxon>
        <taxon>Embryophyta</taxon>
        <taxon>Tracheophyta</taxon>
        <taxon>Spermatophyta</taxon>
        <taxon>Magnoliopsida</taxon>
        <taxon>eudicotyledons</taxon>
        <taxon>Gunneridae</taxon>
        <taxon>Pentapetalae</taxon>
        <taxon>rosids</taxon>
        <taxon>fabids</taxon>
        <taxon>Cucurbitales</taxon>
        <taxon>Cucurbitaceae</taxon>
        <taxon>Benincaseae</taxon>
        <taxon>Cucumis</taxon>
    </lineage>
</organism>
<name>A0A5D3DCJ3_CUCMM</name>
<evidence type="ECO:0000313" key="4">
    <source>
        <dbReference type="Proteomes" id="UP000321393"/>
    </source>
</evidence>
<feature type="compositionally biased region" description="Basic and acidic residues" evidence="1">
    <location>
        <begin position="1"/>
        <end position="17"/>
    </location>
</feature>
<evidence type="ECO:0000313" key="2">
    <source>
        <dbReference type="EMBL" id="KAA0051871.1"/>
    </source>
</evidence>